<sequence length="75" mass="8416">MFGEEMTNWSGRTMQGNNPLVEIQALGQRVMKKGEELTCGDSGHGQECCDRWKSDGCDRRAGQDTEGSQHLRIEE</sequence>
<dbReference type="AlphaFoldDB" id="A0A0G4HNE6"/>
<protein>
    <submittedName>
        <fullName evidence="2">Uncharacterized protein</fullName>
    </submittedName>
</protein>
<evidence type="ECO:0000256" key="1">
    <source>
        <dbReference type="SAM" id="MobiDB-lite"/>
    </source>
</evidence>
<evidence type="ECO:0000313" key="2">
    <source>
        <dbReference type="EMBL" id="CEM45694.1"/>
    </source>
</evidence>
<dbReference type="EMBL" id="CDMZ01003249">
    <property type="protein sequence ID" value="CEM45694.1"/>
    <property type="molecule type" value="Genomic_DNA"/>
</dbReference>
<organism evidence="2">
    <name type="scientific">Chromera velia CCMP2878</name>
    <dbReference type="NCBI Taxonomy" id="1169474"/>
    <lineage>
        <taxon>Eukaryota</taxon>
        <taxon>Sar</taxon>
        <taxon>Alveolata</taxon>
        <taxon>Colpodellida</taxon>
        <taxon>Chromeraceae</taxon>
        <taxon>Chromera</taxon>
    </lineage>
</organism>
<feature type="region of interest" description="Disordered" evidence="1">
    <location>
        <begin position="56"/>
        <end position="75"/>
    </location>
</feature>
<accession>A0A0G4HNE6</accession>
<reference evidence="2" key="1">
    <citation type="submission" date="2014-11" db="EMBL/GenBank/DDBJ databases">
        <authorList>
            <person name="Otto D Thomas"/>
            <person name="Naeem Raeece"/>
        </authorList>
    </citation>
    <scope>NUCLEOTIDE SEQUENCE</scope>
</reference>
<dbReference type="VEuPathDB" id="CryptoDB:Cvel_7611"/>
<gene>
    <name evidence="2" type="ORF">Cvel_7611</name>
</gene>
<proteinExistence type="predicted"/>
<name>A0A0G4HNE6_9ALVE</name>